<organism evidence="2 3">
    <name type="scientific">Pseudomonas mosselii</name>
    <dbReference type="NCBI Taxonomy" id="78327"/>
    <lineage>
        <taxon>Bacteria</taxon>
        <taxon>Pseudomonadati</taxon>
        <taxon>Pseudomonadota</taxon>
        <taxon>Gammaproteobacteria</taxon>
        <taxon>Pseudomonadales</taxon>
        <taxon>Pseudomonadaceae</taxon>
        <taxon>Pseudomonas</taxon>
    </lineage>
</organism>
<name>A0A5R8ZGQ6_9PSED</name>
<dbReference type="SUPFAM" id="SSF56726">
    <property type="entry name" value="DNA topoisomerase IV, alpha subunit"/>
    <property type="match status" value="1"/>
</dbReference>
<dbReference type="InterPro" id="IPR036078">
    <property type="entry name" value="Spo11/TopoVI_A_sf"/>
</dbReference>
<dbReference type="AlphaFoldDB" id="A0A5R8ZGQ6"/>
<sequence>MTEQIAQELLLKLLKMGNKSEAGVRQHAPALTTAKLKPYGSLRNWHQKRECEEIFLAARDAGAINFLRDKLNPEDGLIERIELIDISVLARFLKQTTHQEIMADARELLAPHLARYDVLEEVIERWSRMANVRSYGPTDASNWIEAITVIDQCLQMQDVTLSPVREMSARLLRNSKRIEQLTVQLDVLLQGSIEATARTPAEIWQELGLFKEEQPVLLAGNVAIVRTRVTAMLDEPYTGLPATAIQSISGPVESVLTIENLTTFHSEAKRHPSRPTLLIYTAGMPSPAWRAMYQRLLSGIAPGTPVHHWGDVDEGGFRIASVLAKTSAAAGHALMPYAMTPDHVPVSMRKPASKRTLTRMKHFAELAGWASLGKELFEAGFIVEQEAL</sequence>
<evidence type="ECO:0000259" key="1">
    <source>
        <dbReference type="Pfam" id="PF09983"/>
    </source>
</evidence>
<reference evidence="2 3" key="1">
    <citation type="submission" date="2019-05" db="EMBL/GenBank/DDBJ databases">
        <title>Pseudomonas sp. SC006 isolated from lettuce that can produce HBGAs.</title>
        <authorList>
            <person name="Wang D."/>
            <person name="Liao N."/>
            <person name="Liu D."/>
            <person name="Zhang Z."/>
            <person name="Zou S."/>
        </authorList>
    </citation>
    <scope>NUCLEOTIDE SEQUENCE [LARGE SCALE GENOMIC DNA]</scope>
    <source>
        <strain evidence="2 3">SC006</strain>
    </source>
</reference>
<keyword evidence="3" id="KW-1185">Reference proteome</keyword>
<dbReference type="RefSeq" id="WP_138217567.1">
    <property type="nucleotide sequence ID" value="NZ_VAUO01000001.1"/>
</dbReference>
<evidence type="ECO:0000313" key="3">
    <source>
        <dbReference type="Proteomes" id="UP000309819"/>
    </source>
</evidence>
<feature type="domain" description="Wadjet protein JetD C-terminal" evidence="1">
    <location>
        <begin position="238"/>
        <end position="388"/>
    </location>
</feature>
<evidence type="ECO:0000313" key="2">
    <source>
        <dbReference type="EMBL" id="TLP64931.1"/>
    </source>
</evidence>
<dbReference type="Proteomes" id="UP000309819">
    <property type="component" value="Unassembled WGS sequence"/>
</dbReference>
<dbReference type="GO" id="GO:0003677">
    <property type="term" value="F:DNA binding"/>
    <property type="evidence" value="ECO:0007669"/>
    <property type="project" value="InterPro"/>
</dbReference>
<comment type="caution">
    <text evidence="2">The sequence shown here is derived from an EMBL/GenBank/DDBJ whole genome shotgun (WGS) entry which is preliminary data.</text>
</comment>
<dbReference type="OrthoDB" id="186173at2"/>
<protein>
    <submittedName>
        <fullName evidence="2">DUF2399 domain-containing protein</fullName>
    </submittedName>
</protein>
<dbReference type="Gene3D" id="3.40.1360.10">
    <property type="match status" value="1"/>
</dbReference>
<dbReference type="InterPro" id="IPR024534">
    <property type="entry name" value="JetD_C"/>
</dbReference>
<dbReference type="EMBL" id="VAUO01000001">
    <property type="protein sequence ID" value="TLP64931.1"/>
    <property type="molecule type" value="Genomic_DNA"/>
</dbReference>
<accession>A0A5R8ZGQ6</accession>
<gene>
    <name evidence="2" type="ORF">FEM01_01760</name>
</gene>
<dbReference type="Pfam" id="PF09983">
    <property type="entry name" value="JetD_C"/>
    <property type="match status" value="1"/>
</dbReference>
<dbReference type="GO" id="GO:0005694">
    <property type="term" value="C:chromosome"/>
    <property type="evidence" value="ECO:0007669"/>
    <property type="project" value="InterPro"/>
</dbReference>
<proteinExistence type="predicted"/>